<dbReference type="GO" id="GO:0015808">
    <property type="term" value="P:L-alanine transport"/>
    <property type="evidence" value="ECO:0007669"/>
    <property type="project" value="TreeGrafter"/>
</dbReference>
<dbReference type="Pfam" id="PF00005">
    <property type="entry name" value="ABC_tran"/>
    <property type="match status" value="1"/>
</dbReference>
<dbReference type="KEGG" id="cmag:CBW24_09645"/>
<proteinExistence type="predicted"/>
<dbReference type="Pfam" id="PF12399">
    <property type="entry name" value="BCA_ABC_TP_C"/>
    <property type="match status" value="1"/>
</dbReference>
<dbReference type="GO" id="GO:0015188">
    <property type="term" value="F:L-isoleucine transmembrane transporter activity"/>
    <property type="evidence" value="ECO:0007669"/>
    <property type="project" value="TreeGrafter"/>
</dbReference>
<keyword evidence="3 5" id="KW-0067">ATP-binding</keyword>
<dbReference type="GO" id="GO:0005304">
    <property type="term" value="F:L-valine transmembrane transporter activity"/>
    <property type="evidence" value="ECO:0007669"/>
    <property type="project" value="TreeGrafter"/>
</dbReference>
<feature type="domain" description="ABC transporter" evidence="4">
    <location>
        <begin position="9"/>
        <end position="250"/>
    </location>
</feature>
<dbReference type="InterPro" id="IPR003439">
    <property type="entry name" value="ABC_transporter-like_ATP-bd"/>
</dbReference>
<dbReference type="Proteomes" id="UP000219050">
    <property type="component" value="Chromosome"/>
</dbReference>
<keyword evidence="2" id="KW-0547">Nucleotide-binding</keyword>
<gene>
    <name evidence="5" type="ORF">CBW24_09645</name>
</gene>
<dbReference type="RefSeq" id="WP_088661824.1">
    <property type="nucleotide sequence ID" value="NZ_CP021404.1"/>
</dbReference>
<evidence type="ECO:0000256" key="3">
    <source>
        <dbReference type="ARBA" id="ARBA00022840"/>
    </source>
</evidence>
<dbReference type="CDD" id="cd03219">
    <property type="entry name" value="ABC_Mj1267_LivG_branched"/>
    <property type="match status" value="1"/>
</dbReference>
<dbReference type="PROSITE" id="PS50893">
    <property type="entry name" value="ABC_TRANSPORTER_2"/>
    <property type="match status" value="1"/>
</dbReference>
<organism evidence="5 6">
    <name type="scientific">Pacificitalea manganoxidans</name>
    <dbReference type="NCBI Taxonomy" id="1411902"/>
    <lineage>
        <taxon>Bacteria</taxon>
        <taxon>Pseudomonadati</taxon>
        <taxon>Pseudomonadota</taxon>
        <taxon>Alphaproteobacteria</taxon>
        <taxon>Rhodobacterales</taxon>
        <taxon>Paracoccaceae</taxon>
        <taxon>Pacificitalea</taxon>
    </lineage>
</organism>
<evidence type="ECO:0000259" key="4">
    <source>
        <dbReference type="PROSITE" id="PS50893"/>
    </source>
</evidence>
<sequence length="260" mass="28648">MDPIREPILRVESLTKSYDGFLAVNDVSFDVAPGELKALIGPNGAGKSTCFNMLMGQLKPTRGTVTFDGRAITGLKPRQIWRLGVGRTFQITGTYQSMSVIENVQMALISHHRRIFSVAPYAWKLYRDEAMEFLATVGMEAQADRPCSILAYGDLKRLELAIALTHRPRLLLMDEPTAGMAPSARIELMQLTADIVREQGVSVLFTEHDMDVVFAHAHHIMVLNRGQLIADGDAAAVRANPQVQEVYLGGGTLFKEADHA</sequence>
<dbReference type="GO" id="GO:1903806">
    <property type="term" value="P:L-isoleucine import across plasma membrane"/>
    <property type="evidence" value="ECO:0007669"/>
    <property type="project" value="TreeGrafter"/>
</dbReference>
<dbReference type="SMART" id="SM00382">
    <property type="entry name" value="AAA"/>
    <property type="match status" value="1"/>
</dbReference>
<dbReference type="InterPro" id="IPR051120">
    <property type="entry name" value="ABC_AA/LPS_Transport"/>
</dbReference>
<dbReference type="GO" id="GO:0042941">
    <property type="term" value="P:D-alanine transmembrane transport"/>
    <property type="evidence" value="ECO:0007669"/>
    <property type="project" value="TreeGrafter"/>
</dbReference>
<protein>
    <submittedName>
        <fullName evidence="5">ABC transporter ATP-binding protein</fullName>
    </submittedName>
</protein>
<dbReference type="SUPFAM" id="SSF52540">
    <property type="entry name" value="P-loop containing nucleoside triphosphate hydrolases"/>
    <property type="match status" value="1"/>
</dbReference>
<dbReference type="AlphaFoldDB" id="A0A291LZW2"/>
<dbReference type="GO" id="GO:0015192">
    <property type="term" value="F:L-phenylalanine transmembrane transporter activity"/>
    <property type="evidence" value="ECO:0007669"/>
    <property type="project" value="TreeGrafter"/>
</dbReference>
<dbReference type="PANTHER" id="PTHR45772:SF7">
    <property type="entry name" value="AMINO ACID ABC TRANSPORTER ATP-BINDING PROTEIN"/>
    <property type="match status" value="1"/>
</dbReference>
<dbReference type="OrthoDB" id="9806149at2"/>
<dbReference type="EMBL" id="CP021404">
    <property type="protein sequence ID" value="ATI42251.1"/>
    <property type="molecule type" value="Genomic_DNA"/>
</dbReference>
<dbReference type="InterPro" id="IPR032823">
    <property type="entry name" value="BCA_ABC_TP_C"/>
</dbReference>
<dbReference type="PANTHER" id="PTHR45772">
    <property type="entry name" value="CONSERVED COMPONENT OF ABC TRANSPORTER FOR NATURAL AMINO ACIDS-RELATED"/>
    <property type="match status" value="1"/>
</dbReference>
<dbReference type="GO" id="GO:0005524">
    <property type="term" value="F:ATP binding"/>
    <property type="evidence" value="ECO:0007669"/>
    <property type="project" value="UniProtKB-KW"/>
</dbReference>
<evidence type="ECO:0000313" key="5">
    <source>
        <dbReference type="EMBL" id="ATI42251.1"/>
    </source>
</evidence>
<keyword evidence="6" id="KW-1185">Reference proteome</keyword>
<dbReference type="GO" id="GO:1903805">
    <property type="term" value="P:L-valine import across plasma membrane"/>
    <property type="evidence" value="ECO:0007669"/>
    <property type="project" value="TreeGrafter"/>
</dbReference>
<dbReference type="PROSITE" id="PS00211">
    <property type="entry name" value="ABC_TRANSPORTER_1"/>
    <property type="match status" value="1"/>
</dbReference>
<evidence type="ECO:0000256" key="1">
    <source>
        <dbReference type="ARBA" id="ARBA00022448"/>
    </source>
</evidence>
<accession>A0A291LZW2</accession>
<dbReference type="GO" id="GO:0016887">
    <property type="term" value="F:ATP hydrolysis activity"/>
    <property type="evidence" value="ECO:0007669"/>
    <property type="project" value="InterPro"/>
</dbReference>
<evidence type="ECO:0000256" key="2">
    <source>
        <dbReference type="ARBA" id="ARBA00022741"/>
    </source>
</evidence>
<keyword evidence="1" id="KW-0813">Transport</keyword>
<name>A0A291LZW2_9RHOB</name>
<dbReference type="InterPro" id="IPR003593">
    <property type="entry name" value="AAA+_ATPase"/>
</dbReference>
<reference evidence="5 6" key="1">
    <citation type="submission" date="2017-05" db="EMBL/GenBank/DDBJ databases">
        <title>Comparative genomic and metabolic analysis of manganese-oxidizing mechanisms in Celeribater manganoxidans DY25T: its adaption to the environment of polymetallic nodule.</title>
        <authorList>
            <person name="Wang X."/>
        </authorList>
    </citation>
    <scope>NUCLEOTIDE SEQUENCE [LARGE SCALE GENOMIC DNA]</scope>
    <source>
        <strain evidence="5 6">DY25</strain>
    </source>
</reference>
<evidence type="ECO:0000313" key="6">
    <source>
        <dbReference type="Proteomes" id="UP000219050"/>
    </source>
</evidence>
<dbReference type="InterPro" id="IPR027417">
    <property type="entry name" value="P-loop_NTPase"/>
</dbReference>
<dbReference type="Gene3D" id="3.40.50.300">
    <property type="entry name" value="P-loop containing nucleotide triphosphate hydrolases"/>
    <property type="match status" value="1"/>
</dbReference>
<dbReference type="InterPro" id="IPR017871">
    <property type="entry name" value="ABC_transporter-like_CS"/>
</dbReference>
<dbReference type="GO" id="GO:0005886">
    <property type="term" value="C:plasma membrane"/>
    <property type="evidence" value="ECO:0007669"/>
    <property type="project" value="TreeGrafter"/>
</dbReference>